<keyword evidence="1" id="KW-0175">Coiled coil</keyword>
<gene>
    <name evidence="2" type="ORF">KOR42_34930</name>
</gene>
<dbReference type="OrthoDB" id="271886at2"/>
<protein>
    <recommendedName>
        <fullName evidence="4">Chromosome partition protein Smc</fullName>
    </recommendedName>
</protein>
<comment type="caution">
    <text evidence="2">The sequence shown here is derived from an EMBL/GenBank/DDBJ whole genome shotgun (WGS) entry which is preliminary data.</text>
</comment>
<evidence type="ECO:0000256" key="1">
    <source>
        <dbReference type="SAM" id="Coils"/>
    </source>
</evidence>
<dbReference type="Proteomes" id="UP000317243">
    <property type="component" value="Unassembled WGS sequence"/>
</dbReference>
<dbReference type="EMBL" id="SIHI01000012">
    <property type="protein sequence ID" value="TWT51605.1"/>
    <property type="molecule type" value="Genomic_DNA"/>
</dbReference>
<evidence type="ECO:0008006" key="4">
    <source>
        <dbReference type="Google" id="ProtNLM"/>
    </source>
</evidence>
<accession>A0A5C5WN47</accession>
<dbReference type="RefSeq" id="WP_146510942.1">
    <property type="nucleotide sequence ID" value="NZ_SIHI01000012.1"/>
</dbReference>
<proteinExistence type="predicted"/>
<keyword evidence="3" id="KW-1185">Reference proteome</keyword>
<evidence type="ECO:0000313" key="3">
    <source>
        <dbReference type="Proteomes" id="UP000317243"/>
    </source>
</evidence>
<name>A0A5C5WN47_9PLAN</name>
<organism evidence="2 3">
    <name type="scientific">Thalassoglobus neptunius</name>
    <dbReference type="NCBI Taxonomy" id="1938619"/>
    <lineage>
        <taxon>Bacteria</taxon>
        <taxon>Pseudomonadati</taxon>
        <taxon>Planctomycetota</taxon>
        <taxon>Planctomycetia</taxon>
        <taxon>Planctomycetales</taxon>
        <taxon>Planctomycetaceae</taxon>
        <taxon>Thalassoglobus</taxon>
    </lineage>
</organism>
<evidence type="ECO:0000313" key="2">
    <source>
        <dbReference type="EMBL" id="TWT51605.1"/>
    </source>
</evidence>
<dbReference type="AlphaFoldDB" id="A0A5C5WN47"/>
<feature type="coiled-coil region" evidence="1">
    <location>
        <begin position="70"/>
        <end position="97"/>
    </location>
</feature>
<sequence length="268" mass="30391">MLKKLALGTMTAAAIGGLVFGGSAFSYLRTGMHTAQKRIRNEVPLEFEIERARQEVAQLVPEVRRSMHLIAEEQVEVASLQESIAKREESLANQEEAILSLSADLKSGDSHFVYAGRAYKQREVEKDLAERFDRFKIAQETLDREKDLLRTKEQALYAHRETLEGMLSERKSLEVELERLEARLRTINSRKQIASIQVDDSKLNRVKSLISTIDKRLDVEDAVLAADGEFSGLIPVETEIEVENENIANAVEDYFGNRHEKDFVQVSD</sequence>
<reference evidence="2 3" key="1">
    <citation type="submission" date="2019-02" db="EMBL/GenBank/DDBJ databases">
        <title>Deep-cultivation of Planctomycetes and their phenomic and genomic characterization uncovers novel biology.</title>
        <authorList>
            <person name="Wiegand S."/>
            <person name="Jogler M."/>
            <person name="Boedeker C."/>
            <person name="Pinto D."/>
            <person name="Vollmers J."/>
            <person name="Rivas-Marin E."/>
            <person name="Kohn T."/>
            <person name="Peeters S.H."/>
            <person name="Heuer A."/>
            <person name="Rast P."/>
            <person name="Oberbeckmann S."/>
            <person name="Bunk B."/>
            <person name="Jeske O."/>
            <person name="Meyerdierks A."/>
            <person name="Storesund J.E."/>
            <person name="Kallscheuer N."/>
            <person name="Luecker S."/>
            <person name="Lage O.M."/>
            <person name="Pohl T."/>
            <person name="Merkel B.J."/>
            <person name="Hornburger P."/>
            <person name="Mueller R.-W."/>
            <person name="Bruemmer F."/>
            <person name="Labrenz M."/>
            <person name="Spormann A.M."/>
            <person name="Op Den Camp H."/>
            <person name="Overmann J."/>
            <person name="Amann R."/>
            <person name="Jetten M.S.M."/>
            <person name="Mascher T."/>
            <person name="Medema M.H."/>
            <person name="Devos D.P."/>
            <person name="Kaster A.-K."/>
            <person name="Ovreas L."/>
            <person name="Rohde M."/>
            <person name="Galperin M.Y."/>
            <person name="Jogler C."/>
        </authorList>
    </citation>
    <scope>NUCLEOTIDE SEQUENCE [LARGE SCALE GENOMIC DNA]</scope>
    <source>
        <strain evidence="2 3">KOR42</strain>
    </source>
</reference>
<feature type="coiled-coil region" evidence="1">
    <location>
        <begin position="163"/>
        <end position="197"/>
    </location>
</feature>